<evidence type="ECO:0000313" key="2">
    <source>
        <dbReference type="EMBL" id="MEI9405094.1"/>
    </source>
</evidence>
<keyword evidence="3" id="KW-1185">Reference proteome</keyword>
<dbReference type="EMBL" id="JAPYKO010000019">
    <property type="protein sequence ID" value="MEI9405094.1"/>
    <property type="molecule type" value="Genomic_DNA"/>
</dbReference>
<organism evidence="2 3">
    <name type="scientific">Mesorhizobium argentiipisi</name>
    <dbReference type="NCBI Taxonomy" id="3015175"/>
    <lineage>
        <taxon>Bacteria</taxon>
        <taxon>Pseudomonadati</taxon>
        <taxon>Pseudomonadota</taxon>
        <taxon>Alphaproteobacteria</taxon>
        <taxon>Hyphomicrobiales</taxon>
        <taxon>Phyllobacteriaceae</taxon>
        <taxon>Mesorhizobium</taxon>
    </lineage>
</organism>
<gene>
    <name evidence="2" type="ORF">O7A05_23435</name>
</gene>
<protein>
    <submittedName>
        <fullName evidence="2">Uncharacterized protein</fullName>
    </submittedName>
</protein>
<dbReference type="Proteomes" id="UP001366503">
    <property type="component" value="Unassembled WGS sequence"/>
</dbReference>
<accession>A0ABU8KJX1</accession>
<dbReference type="RefSeq" id="WP_337095313.1">
    <property type="nucleotide sequence ID" value="NZ_JAPYKO010000019.1"/>
</dbReference>
<comment type="caution">
    <text evidence="2">The sequence shown here is derived from an EMBL/GenBank/DDBJ whole genome shotgun (WGS) entry which is preliminary data.</text>
</comment>
<evidence type="ECO:0000256" key="1">
    <source>
        <dbReference type="SAM" id="MobiDB-lite"/>
    </source>
</evidence>
<proteinExistence type="predicted"/>
<evidence type="ECO:0000313" key="3">
    <source>
        <dbReference type="Proteomes" id="UP001366503"/>
    </source>
</evidence>
<name>A0ABU8KJX1_9HYPH</name>
<sequence length="151" mass="16353">MSDDTAIRRSLSEEIGYWLESASRTLEKRYGDGVPLAKQDMLLAHYLYGLTAVVHAHDAPAVHLAAVRSYLERLIPSERVAAALRAVPEAGDAWLENTLDRVEAIGEKQGHALLARGADVIIPFSSRHASAAGSAEPAVVERDPPKEAFSQ</sequence>
<reference evidence="2 3" key="1">
    <citation type="submission" date="2022-12" db="EMBL/GenBank/DDBJ databases">
        <authorList>
            <person name="Muema E."/>
        </authorList>
    </citation>
    <scope>NUCLEOTIDE SEQUENCE [LARGE SCALE GENOMIC DNA]</scope>
    <source>
        <strain evidence="3">1330</strain>
    </source>
</reference>
<feature type="region of interest" description="Disordered" evidence="1">
    <location>
        <begin position="131"/>
        <end position="151"/>
    </location>
</feature>
<feature type="compositionally biased region" description="Basic and acidic residues" evidence="1">
    <location>
        <begin position="139"/>
        <end position="151"/>
    </location>
</feature>